<evidence type="ECO:0000313" key="1">
    <source>
        <dbReference type="EMBL" id="KAK9868073.1"/>
    </source>
</evidence>
<dbReference type="Proteomes" id="UP001485043">
    <property type="component" value="Unassembled WGS sequence"/>
</dbReference>
<name>A0AAW1TF70_9CHLO</name>
<dbReference type="EMBL" id="JALJOV010000047">
    <property type="protein sequence ID" value="KAK9868073.1"/>
    <property type="molecule type" value="Genomic_DNA"/>
</dbReference>
<gene>
    <name evidence="1" type="ORF">WJX84_005298</name>
</gene>
<accession>A0AAW1TF70</accession>
<dbReference type="AlphaFoldDB" id="A0AAW1TF70"/>
<reference evidence="1 2" key="1">
    <citation type="journal article" date="2024" name="Nat. Commun.">
        <title>Phylogenomics reveals the evolutionary origins of lichenization in chlorophyte algae.</title>
        <authorList>
            <person name="Puginier C."/>
            <person name="Libourel C."/>
            <person name="Otte J."/>
            <person name="Skaloud P."/>
            <person name="Haon M."/>
            <person name="Grisel S."/>
            <person name="Petersen M."/>
            <person name="Berrin J.G."/>
            <person name="Delaux P.M."/>
            <person name="Dal Grande F."/>
            <person name="Keller J."/>
        </authorList>
    </citation>
    <scope>NUCLEOTIDE SEQUENCE [LARGE SCALE GENOMIC DNA]</scope>
    <source>
        <strain evidence="1 2">SAG 2523</strain>
    </source>
</reference>
<sequence length="276" mass="30101">MCDTEPPPDPETIGQVPWVNWGCFPKQVGKRKYLCRGWASQATLGFQTRSPCPGGSLRFLQHLLREKGSPLWSLSDLYLEADGVPGSSLQGCVMERIEGRDVPVVKAADFFQQRGLPGGHEQPSACVIEEHEPAPEPFPTLQDKPHLSAEGPKLELELHYQNINQEIQPHVRLQLLSGENSMGSAAQLDRLGSLLNFIVICCESGGTSRQAAAASRKAGPELYTNILNKLLQHQLLNCTDLGRNTSDGADPSTWSSLPDQAKALCTSLTRNGRPGL</sequence>
<protein>
    <submittedName>
        <fullName evidence="1">Uncharacterized protein</fullName>
    </submittedName>
</protein>
<organism evidence="1 2">
    <name type="scientific">Apatococcus fuscideae</name>
    <dbReference type="NCBI Taxonomy" id="2026836"/>
    <lineage>
        <taxon>Eukaryota</taxon>
        <taxon>Viridiplantae</taxon>
        <taxon>Chlorophyta</taxon>
        <taxon>core chlorophytes</taxon>
        <taxon>Trebouxiophyceae</taxon>
        <taxon>Chlorellales</taxon>
        <taxon>Chlorellaceae</taxon>
        <taxon>Apatococcus</taxon>
    </lineage>
</organism>
<evidence type="ECO:0000313" key="2">
    <source>
        <dbReference type="Proteomes" id="UP001485043"/>
    </source>
</evidence>
<proteinExistence type="predicted"/>
<comment type="caution">
    <text evidence="1">The sequence shown here is derived from an EMBL/GenBank/DDBJ whole genome shotgun (WGS) entry which is preliminary data.</text>
</comment>
<keyword evidence="2" id="KW-1185">Reference proteome</keyword>